<protein>
    <submittedName>
        <fullName evidence="2">Uncharacterized protein</fullName>
    </submittedName>
</protein>
<dbReference type="Proteomes" id="UP000199392">
    <property type="component" value="Unassembled WGS sequence"/>
</dbReference>
<organism evidence="2 3">
    <name type="scientific">Alloyangia pacifica</name>
    <dbReference type="NCBI Taxonomy" id="311180"/>
    <lineage>
        <taxon>Bacteria</taxon>
        <taxon>Pseudomonadati</taxon>
        <taxon>Pseudomonadota</taxon>
        <taxon>Alphaproteobacteria</taxon>
        <taxon>Rhodobacterales</taxon>
        <taxon>Roseobacteraceae</taxon>
        <taxon>Alloyangia</taxon>
    </lineage>
</organism>
<proteinExistence type="predicted"/>
<evidence type="ECO:0000313" key="3">
    <source>
        <dbReference type="Proteomes" id="UP000199392"/>
    </source>
</evidence>
<dbReference type="OrthoDB" id="7873843at2"/>
<gene>
    <name evidence="2" type="ORF">SAMN04488050_110227</name>
</gene>
<dbReference type="AlphaFoldDB" id="A0A1I6VBZ5"/>
<accession>A0A1I6VBZ5</accession>
<feature type="chain" id="PRO_5011740007" evidence="1">
    <location>
        <begin position="20"/>
        <end position="180"/>
    </location>
</feature>
<keyword evidence="3" id="KW-1185">Reference proteome</keyword>
<evidence type="ECO:0000313" key="2">
    <source>
        <dbReference type="EMBL" id="SFT11263.1"/>
    </source>
</evidence>
<dbReference type="EMBL" id="FOZW01000010">
    <property type="protein sequence ID" value="SFT11263.1"/>
    <property type="molecule type" value="Genomic_DNA"/>
</dbReference>
<dbReference type="RefSeq" id="WP_092427576.1">
    <property type="nucleotide sequence ID" value="NZ_FNCL01000010.1"/>
</dbReference>
<keyword evidence="1" id="KW-0732">Signal</keyword>
<sequence>MRLLITATLAALLSPPLHADISMEAARFAPGSLLVMQDEDGNVVSHLARGEVQGIYRFDLYDGATDDALYAGRYYTDARGEVLLSVTAQGAVTRFEPYSCARTLGECTYEIVHADGRREPRVRETLQTELGLSWTEWGREGPIATGGTTLDEIGAPNESWRRDLRNGDRSRVHRLSLALQ</sequence>
<reference evidence="3" key="1">
    <citation type="submission" date="2016-10" db="EMBL/GenBank/DDBJ databases">
        <authorList>
            <person name="Varghese N."/>
            <person name="Submissions S."/>
        </authorList>
    </citation>
    <scope>NUCLEOTIDE SEQUENCE [LARGE SCALE GENOMIC DNA]</scope>
    <source>
        <strain evidence="3">DSM 26894</strain>
    </source>
</reference>
<feature type="signal peptide" evidence="1">
    <location>
        <begin position="1"/>
        <end position="19"/>
    </location>
</feature>
<evidence type="ECO:0000256" key="1">
    <source>
        <dbReference type="SAM" id="SignalP"/>
    </source>
</evidence>
<name>A0A1I6VBZ5_9RHOB</name>
<dbReference type="STRING" id="311180.SAMN04488050_110227"/>